<protein>
    <submittedName>
        <fullName evidence="1">Uncharacterized protein</fullName>
    </submittedName>
</protein>
<organism evidence="1 2">
    <name type="scientific">Caerostris darwini</name>
    <dbReference type="NCBI Taxonomy" id="1538125"/>
    <lineage>
        <taxon>Eukaryota</taxon>
        <taxon>Metazoa</taxon>
        <taxon>Ecdysozoa</taxon>
        <taxon>Arthropoda</taxon>
        <taxon>Chelicerata</taxon>
        <taxon>Arachnida</taxon>
        <taxon>Araneae</taxon>
        <taxon>Araneomorphae</taxon>
        <taxon>Entelegynae</taxon>
        <taxon>Araneoidea</taxon>
        <taxon>Araneidae</taxon>
        <taxon>Caerostris</taxon>
    </lineage>
</organism>
<keyword evidence="2" id="KW-1185">Reference proteome</keyword>
<dbReference type="EMBL" id="BPLQ01000097">
    <property type="protein sequence ID" value="GIX67503.1"/>
    <property type="molecule type" value="Genomic_DNA"/>
</dbReference>
<evidence type="ECO:0000313" key="1">
    <source>
        <dbReference type="EMBL" id="GIX67503.1"/>
    </source>
</evidence>
<name>A0AAV4M6G4_9ARAC</name>
<gene>
    <name evidence="1" type="ORF">CDAR_17261</name>
</gene>
<sequence>MHVLMGVNDSVLELMKCQTSDLSPRGVMDTLAEAQNVTRCCLLGRDANKAASVAENKRGAEVVGVRFSLKGDSPELNSSSSNVFLEFVAEAK</sequence>
<proteinExistence type="predicted"/>
<dbReference type="Proteomes" id="UP001054837">
    <property type="component" value="Unassembled WGS sequence"/>
</dbReference>
<accession>A0AAV4M6G4</accession>
<dbReference type="AlphaFoldDB" id="A0AAV4M6G4"/>
<reference evidence="1 2" key="1">
    <citation type="submission" date="2021-06" db="EMBL/GenBank/DDBJ databases">
        <title>Caerostris darwini draft genome.</title>
        <authorList>
            <person name="Kono N."/>
            <person name="Arakawa K."/>
        </authorList>
    </citation>
    <scope>NUCLEOTIDE SEQUENCE [LARGE SCALE GENOMIC DNA]</scope>
</reference>
<comment type="caution">
    <text evidence="1">The sequence shown here is derived from an EMBL/GenBank/DDBJ whole genome shotgun (WGS) entry which is preliminary data.</text>
</comment>
<evidence type="ECO:0000313" key="2">
    <source>
        <dbReference type="Proteomes" id="UP001054837"/>
    </source>
</evidence>